<gene>
    <name evidence="3" type="ORF">JL09_g5517</name>
    <name evidence="2" type="ORF">JL09_g5521</name>
</gene>
<name>A0A099NRC9_PICKU</name>
<feature type="compositionally biased region" description="Basic and acidic residues" evidence="1">
    <location>
        <begin position="45"/>
        <end position="56"/>
    </location>
</feature>
<reference evidence="4" key="1">
    <citation type="journal article" date="2014" name="Microb. Cell Fact.">
        <title>Exploiting Issatchenkia orientalis SD108 for succinic acid production.</title>
        <authorList>
            <person name="Xiao H."/>
            <person name="Shao Z."/>
            <person name="Jiang Y."/>
            <person name="Dole S."/>
            <person name="Zhao H."/>
        </authorList>
    </citation>
    <scope>NUCLEOTIDE SEQUENCE [LARGE SCALE GENOMIC DNA]</scope>
    <source>
        <strain evidence="4">SD108</strain>
    </source>
</reference>
<protein>
    <submittedName>
        <fullName evidence="3">Uncharacterized protein</fullName>
    </submittedName>
</protein>
<dbReference type="HOGENOM" id="CLU_3019877_0_0_1"/>
<dbReference type="Proteomes" id="UP000029867">
    <property type="component" value="Unassembled WGS sequence"/>
</dbReference>
<feature type="non-terminal residue" evidence="3">
    <location>
        <position position="56"/>
    </location>
</feature>
<accession>A0A099NRC9</accession>
<evidence type="ECO:0000256" key="1">
    <source>
        <dbReference type="SAM" id="MobiDB-lite"/>
    </source>
</evidence>
<evidence type="ECO:0000313" key="3">
    <source>
        <dbReference type="EMBL" id="KGK35333.1"/>
    </source>
</evidence>
<evidence type="ECO:0000313" key="4">
    <source>
        <dbReference type="Proteomes" id="UP000029867"/>
    </source>
</evidence>
<comment type="caution">
    <text evidence="3">The sequence shown here is derived from an EMBL/GenBank/DDBJ whole genome shotgun (WGS) entry which is preliminary data.</text>
</comment>
<organism evidence="3 4">
    <name type="scientific">Pichia kudriavzevii</name>
    <name type="common">Yeast</name>
    <name type="synonym">Issatchenkia orientalis</name>
    <dbReference type="NCBI Taxonomy" id="4909"/>
    <lineage>
        <taxon>Eukaryota</taxon>
        <taxon>Fungi</taxon>
        <taxon>Dikarya</taxon>
        <taxon>Ascomycota</taxon>
        <taxon>Saccharomycotina</taxon>
        <taxon>Pichiomycetes</taxon>
        <taxon>Pichiales</taxon>
        <taxon>Pichiaceae</taxon>
        <taxon>Pichia</taxon>
    </lineage>
</organism>
<feature type="region of interest" description="Disordered" evidence="1">
    <location>
        <begin position="34"/>
        <end position="56"/>
    </location>
</feature>
<dbReference type="EMBL" id="JQFK01000745">
    <property type="protein sequence ID" value="KGK35329.1"/>
    <property type="molecule type" value="Genomic_DNA"/>
</dbReference>
<reference evidence="3" key="2">
    <citation type="submission" date="2014-08" db="EMBL/GenBank/DDBJ databases">
        <title>Exploiting Issatchenkia orientalis SD108 for Succinic Acid Production.</title>
        <authorList>
            <person name="Xiao H."/>
            <person name="Shao Z."/>
            <person name="Jiang Y."/>
            <person name="Dole S."/>
            <person name="Zhao H."/>
        </authorList>
    </citation>
    <scope>NUCLEOTIDE SEQUENCE [LARGE SCALE GENOMIC DNA]</scope>
    <source>
        <strain evidence="3">SD108</strain>
    </source>
</reference>
<dbReference type="VEuPathDB" id="FungiDB:C5L36_0E04310"/>
<dbReference type="EMBL" id="JQFK01000741">
    <property type="protein sequence ID" value="KGK35333.1"/>
    <property type="molecule type" value="Genomic_DNA"/>
</dbReference>
<dbReference type="AlphaFoldDB" id="A0A099NRC9"/>
<evidence type="ECO:0000313" key="2">
    <source>
        <dbReference type="EMBL" id="KGK35329.1"/>
    </source>
</evidence>
<proteinExistence type="predicted"/>
<sequence>MDDDDAFLYGSDTENIDLKEANNLEPNVDAIKTDENTINPSSKEIALHESKNDEME</sequence>